<dbReference type="Gene3D" id="1.10.10.10">
    <property type="entry name" value="Winged helix-like DNA-binding domain superfamily/Winged helix DNA-binding domain"/>
    <property type="match status" value="1"/>
</dbReference>
<dbReference type="GO" id="GO:0003700">
    <property type="term" value="F:DNA-binding transcription factor activity"/>
    <property type="evidence" value="ECO:0007669"/>
    <property type="project" value="InterPro"/>
</dbReference>
<dbReference type="Pfam" id="PF00126">
    <property type="entry name" value="HTH_1"/>
    <property type="match status" value="1"/>
</dbReference>
<evidence type="ECO:0000313" key="3">
    <source>
        <dbReference type="Proteomes" id="UP000293520"/>
    </source>
</evidence>
<comment type="caution">
    <text evidence="2">The sequence shown here is derived from an EMBL/GenBank/DDBJ whole genome shotgun (WGS) entry which is preliminary data.</text>
</comment>
<sequence>MEKGVPRIKLRLEYDAPLVLGPGKAQLLRLIAQHGSISAAGRRMGMSYKRAWSLVEELNRAFVQPLVDSSRGGPGGGGATVTPTGRDVLRHYESLERLLADRGADDLAAIGGLMKQGKDA</sequence>
<evidence type="ECO:0000259" key="1">
    <source>
        <dbReference type="Pfam" id="PF00126"/>
    </source>
</evidence>
<dbReference type="PANTHER" id="PTHR30432:SF1">
    <property type="entry name" value="DNA-BINDING TRANSCRIPTIONAL DUAL REGULATOR MODE"/>
    <property type="match status" value="1"/>
</dbReference>
<gene>
    <name evidence="2" type="ORF">EYE42_09015</name>
</gene>
<organism evidence="2 3">
    <name type="scientific">Paracoccus subflavus</name>
    <dbReference type="NCBI Taxonomy" id="2528244"/>
    <lineage>
        <taxon>Bacteria</taxon>
        <taxon>Pseudomonadati</taxon>
        <taxon>Pseudomonadota</taxon>
        <taxon>Alphaproteobacteria</taxon>
        <taxon>Rhodobacterales</taxon>
        <taxon>Paracoccaceae</taxon>
        <taxon>Paracoccus</taxon>
    </lineage>
</organism>
<dbReference type="InterPro" id="IPR036390">
    <property type="entry name" value="WH_DNA-bd_sf"/>
</dbReference>
<dbReference type="Proteomes" id="UP000293520">
    <property type="component" value="Unassembled WGS sequence"/>
</dbReference>
<dbReference type="InterPro" id="IPR036388">
    <property type="entry name" value="WH-like_DNA-bd_sf"/>
</dbReference>
<feature type="domain" description="HTH lysR-type" evidence="1">
    <location>
        <begin position="26"/>
        <end position="86"/>
    </location>
</feature>
<dbReference type="EMBL" id="SISK01000005">
    <property type="protein sequence ID" value="TBN40519.1"/>
    <property type="molecule type" value="Genomic_DNA"/>
</dbReference>
<keyword evidence="3" id="KW-1185">Reference proteome</keyword>
<dbReference type="OrthoDB" id="9800709at2"/>
<evidence type="ECO:0000313" key="2">
    <source>
        <dbReference type="EMBL" id="TBN40519.1"/>
    </source>
</evidence>
<protein>
    <submittedName>
        <fullName evidence="2">LysR family transcriptional regulator</fullName>
    </submittedName>
</protein>
<proteinExistence type="predicted"/>
<dbReference type="SUPFAM" id="SSF46785">
    <property type="entry name" value="Winged helix' DNA-binding domain"/>
    <property type="match status" value="1"/>
</dbReference>
<dbReference type="RefSeq" id="WP_130990983.1">
    <property type="nucleotide sequence ID" value="NZ_SISK01000005.1"/>
</dbReference>
<reference evidence="2 3" key="1">
    <citation type="submission" date="2019-02" db="EMBL/GenBank/DDBJ databases">
        <title>Paracoccus subflavus sp. nov., isolated from marine sediment of the Pacific Ocean.</title>
        <authorList>
            <person name="Zhang G."/>
        </authorList>
    </citation>
    <scope>NUCLEOTIDE SEQUENCE [LARGE SCALE GENOMIC DNA]</scope>
    <source>
        <strain evidence="2 3">GY0581</strain>
    </source>
</reference>
<dbReference type="InterPro" id="IPR000847">
    <property type="entry name" value="LysR_HTH_N"/>
</dbReference>
<dbReference type="InterPro" id="IPR051815">
    <property type="entry name" value="Molybdate_resp_trans_reg"/>
</dbReference>
<dbReference type="PANTHER" id="PTHR30432">
    <property type="entry name" value="TRANSCRIPTIONAL REGULATOR MODE"/>
    <property type="match status" value="1"/>
</dbReference>
<name>A0A4Q9G0M7_9RHOB</name>
<accession>A0A4Q9G0M7</accession>
<dbReference type="AlphaFoldDB" id="A0A4Q9G0M7"/>